<evidence type="ECO:0000313" key="4">
    <source>
        <dbReference type="Proteomes" id="UP000278807"/>
    </source>
</evidence>
<dbReference type="InterPro" id="IPR056852">
    <property type="entry name" value="AK17A/B"/>
</dbReference>
<feature type="region of interest" description="Disordered" evidence="2">
    <location>
        <begin position="536"/>
        <end position="591"/>
    </location>
</feature>
<keyword evidence="4" id="KW-1185">Reference proteome</keyword>
<dbReference type="AlphaFoldDB" id="A0A0R3T0D3"/>
<evidence type="ECO:0000256" key="1">
    <source>
        <dbReference type="SAM" id="Coils"/>
    </source>
</evidence>
<reference evidence="5" key="1">
    <citation type="submission" date="2017-02" db="UniProtKB">
        <authorList>
            <consortium name="WormBaseParasite"/>
        </authorList>
    </citation>
    <scope>IDENTIFICATION</scope>
</reference>
<dbReference type="STRING" id="102285.A0A0R3T0D3"/>
<reference evidence="3 4" key="2">
    <citation type="submission" date="2018-11" db="EMBL/GenBank/DDBJ databases">
        <authorList>
            <consortium name="Pathogen Informatics"/>
        </authorList>
    </citation>
    <scope>NUCLEOTIDE SEQUENCE [LARGE SCALE GENOMIC DNA]</scope>
</reference>
<organism evidence="5">
    <name type="scientific">Rodentolepis nana</name>
    <name type="common">Dwarf tapeworm</name>
    <name type="synonym">Hymenolepis nana</name>
    <dbReference type="NCBI Taxonomy" id="102285"/>
    <lineage>
        <taxon>Eukaryota</taxon>
        <taxon>Metazoa</taxon>
        <taxon>Spiralia</taxon>
        <taxon>Lophotrochozoa</taxon>
        <taxon>Platyhelminthes</taxon>
        <taxon>Cestoda</taxon>
        <taxon>Eucestoda</taxon>
        <taxon>Cyclophyllidea</taxon>
        <taxon>Hymenolepididae</taxon>
        <taxon>Rodentolepis</taxon>
    </lineage>
</organism>
<evidence type="ECO:0000256" key="2">
    <source>
        <dbReference type="SAM" id="MobiDB-lite"/>
    </source>
</evidence>
<proteinExistence type="predicted"/>
<dbReference type="WBParaSite" id="HNAJ_0000026401-mRNA-1">
    <property type="protein sequence ID" value="HNAJ_0000026401-mRNA-1"/>
    <property type="gene ID" value="HNAJ_0000026401"/>
</dbReference>
<protein>
    <submittedName>
        <fullName evidence="5">A-kinase anchor protein 17A</fullName>
    </submittedName>
</protein>
<dbReference type="PANTHER" id="PTHR12484">
    <property type="entry name" value="B-LYMPHOCYTE ANTIGEN-RELATED"/>
    <property type="match status" value="1"/>
</dbReference>
<keyword evidence="1" id="KW-0175">Coiled coil</keyword>
<name>A0A0R3T0D3_RODNA</name>
<accession>A0A0R3T0D3</accession>
<sequence>MTDMTKFTHNELGEIEVLSDLHHIYLKPICKVHITVQISGLSSLGTQSKSLSTWEVSEKVRQLSPAQLSPSVTMKVTGVTVDFVRFLVELKSRADVKRVVKAADSQCIKLRGFPQTLRVRTCEAPIDCPRKHDWDAFFRDSKNMNELIPGERPDTIVLSKLPVRWFSSNNSSKFQPDPKILLEVFQAFGKVRRVDVPILDPCQNHRLLEDMGLTLDDVKDILSDFHTSVTAEDNPILYQSSSHNGFGKMAPSTIKQLLYEEESSSSIDSTHPLTFTAYIQFVDYSGFTAAMEALRGKKLIYAPGDTNKTQSANFYSAEIKVDFDRTKHLSDASIRRRRAAQVLLESASRKKAEAMALAAVEAARREAELEAARLAEEERARAEEEAALKRAEEEARIRAAKKRLRREEKRRRAEEERRMREAEEKRRILHKRLKREMAKLNARKVKEKSRERKHHKIIILTKYYYHLQRRHHHCHHIRHEKSKGNESDYYSEANSIKTHGSIAIQTSPDKLLPLPSPPSAINASFLTTYFREQSKDSDESLPPFEFKSLSPEKESSPLHIQLTPSRINRRSRSSSSPESRDRSPLNSEEETLRKKLIAKREARLRAQILAVN</sequence>
<evidence type="ECO:0000313" key="3">
    <source>
        <dbReference type="EMBL" id="VDN96124.1"/>
    </source>
</evidence>
<evidence type="ECO:0000313" key="5">
    <source>
        <dbReference type="WBParaSite" id="HNAJ_0000026401-mRNA-1"/>
    </source>
</evidence>
<dbReference type="PANTHER" id="PTHR12484:SF4">
    <property type="entry name" value="A-KINASE ANCHOR PROTEIN 17A"/>
    <property type="match status" value="1"/>
</dbReference>
<dbReference type="OrthoDB" id="1918237at2759"/>
<feature type="coiled-coil region" evidence="1">
    <location>
        <begin position="357"/>
        <end position="450"/>
    </location>
</feature>
<dbReference type="Pfam" id="PF25015">
    <property type="entry name" value="RBD_AKAP-17A"/>
    <property type="match status" value="2"/>
</dbReference>
<dbReference type="EMBL" id="UZAE01000061">
    <property type="protein sequence ID" value="VDN96124.1"/>
    <property type="molecule type" value="Genomic_DNA"/>
</dbReference>
<dbReference type="Proteomes" id="UP000278807">
    <property type="component" value="Unassembled WGS sequence"/>
</dbReference>
<gene>
    <name evidence="3" type="ORF">HNAJ_LOCUS265</name>
</gene>